<protein>
    <submittedName>
        <fullName evidence="1">Phage-related protein</fullName>
    </submittedName>
</protein>
<gene>
    <name evidence="1" type="ORF">MNBD_GAMMA10-1942</name>
</gene>
<dbReference type="EMBL" id="UOFJ01000275">
    <property type="protein sequence ID" value="VAW67501.1"/>
    <property type="molecule type" value="Genomic_DNA"/>
</dbReference>
<accession>A0A3B0XIU5</accession>
<dbReference type="Pfam" id="PF05973">
    <property type="entry name" value="Gp49"/>
    <property type="match status" value="1"/>
</dbReference>
<sequence length="112" mass="12967">MGKEKSIYWVGSSYKDLLSFPVEARQEAGYQLHRVQNGLNPEDWKPFQTIGSGVKEIRINDGGNTFRIIYIAKFIEKIYVLHSFQKKSQKTSLKDIEIAKVRFNAILQEEKS</sequence>
<dbReference type="AlphaFoldDB" id="A0A3B0XIU5"/>
<organism evidence="1">
    <name type="scientific">hydrothermal vent metagenome</name>
    <dbReference type="NCBI Taxonomy" id="652676"/>
    <lineage>
        <taxon>unclassified sequences</taxon>
        <taxon>metagenomes</taxon>
        <taxon>ecological metagenomes</taxon>
    </lineage>
</organism>
<proteinExistence type="predicted"/>
<evidence type="ECO:0000313" key="1">
    <source>
        <dbReference type="EMBL" id="VAW67501.1"/>
    </source>
</evidence>
<reference evidence="1" key="1">
    <citation type="submission" date="2018-06" db="EMBL/GenBank/DDBJ databases">
        <authorList>
            <person name="Zhirakovskaya E."/>
        </authorList>
    </citation>
    <scope>NUCLEOTIDE SEQUENCE</scope>
</reference>
<dbReference type="InterPro" id="IPR009241">
    <property type="entry name" value="HigB-like"/>
</dbReference>
<name>A0A3B0XIU5_9ZZZZ</name>